<evidence type="ECO:0000259" key="5">
    <source>
        <dbReference type="Pfam" id="PF25600"/>
    </source>
</evidence>
<dbReference type="Proteomes" id="UP000727407">
    <property type="component" value="Unassembled WGS sequence"/>
</dbReference>
<dbReference type="GO" id="GO:0016874">
    <property type="term" value="F:ligase activity"/>
    <property type="evidence" value="ECO:0007669"/>
    <property type="project" value="UniProtKB-KW"/>
</dbReference>
<feature type="non-terminal residue" evidence="6">
    <location>
        <position position="261"/>
    </location>
</feature>
<accession>A0A8J4X2P6</accession>
<dbReference type="GO" id="GO:0008270">
    <property type="term" value="F:zinc ion binding"/>
    <property type="evidence" value="ECO:0007669"/>
    <property type="project" value="UniProtKB-KW"/>
</dbReference>
<dbReference type="PANTHER" id="PTHR25465:SF5">
    <property type="entry name" value="E3 UBIQUITIN_ISG15 LIGASE TRIM25-RELATED"/>
    <property type="match status" value="1"/>
</dbReference>
<evidence type="ECO:0000256" key="2">
    <source>
        <dbReference type="ARBA" id="ARBA00022771"/>
    </source>
</evidence>
<evidence type="ECO:0000256" key="3">
    <source>
        <dbReference type="ARBA" id="ARBA00022833"/>
    </source>
</evidence>
<protein>
    <submittedName>
        <fullName evidence="6">E3 ubiquitin/ISG15 ligase TRIM25-like</fullName>
    </submittedName>
</protein>
<evidence type="ECO:0000313" key="6">
    <source>
        <dbReference type="EMBL" id="KAF5898846.1"/>
    </source>
</evidence>
<keyword evidence="6" id="KW-0436">Ligase</keyword>
<dbReference type="PANTHER" id="PTHR25465">
    <property type="entry name" value="B-BOX DOMAIN CONTAINING"/>
    <property type="match status" value="1"/>
</dbReference>
<feature type="domain" description="TRIM8/14/16/25/29/45/65 coiled-coil region" evidence="5">
    <location>
        <begin position="112"/>
        <end position="232"/>
    </location>
</feature>
<gene>
    <name evidence="6" type="ORF">DAT39_011438</name>
</gene>
<dbReference type="AlphaFoldDB" id="A0A8J4X2P6"/>
<organism evidence="6 7">
    <name type="scientific">Clarias magur</name>
    <name type="common">Asian catfish</name>
    <name type="synonym">Macropteronotus magur</name>
    <dbReference type="NCBI Taxonomy" id="1594786"/>
    <lineage>
        <taxon>Eukaryota</taxon>
        <taxon>Metazoa</taxon>
        <taxon>Chordata</taxon>
        <taxon>Craniata</taxon>
        <taxon>Vertebrata</taxon>
        <taxon>Euteleostomi</taxon>
        <taxon>Actinopterygii</taxon>
        <taxon>Neopterygii</taxon>
        <taxon>Teleostei</taxon>
        <taxon>Ostariophysi</taxon>
        <taxon>Siluriformes</taxon>
        <taxon>Clariidae</taxon>
        <taxon>Clarias</taxon>
    </lineage>
</organism>
<feature type="coiled-coil region" evidence="4">
    <location>
        <begin position="65"/>
        <end position="99"/>
    </location>
</feature>
<keyword evidence="2" id="KW-0863">Zinc-finger</keyword>
<keyword evidence="4" id="KW-0175">Coiled coil</keyword>
<dbReference type="EMBL" id="QNUK01000185">
    <property type="protein sequence ID" value="KAF5898846.1"/>
    <property type="molecule type" value="Genomic_DNA"/>
</dbReference>
<feature type="domain" description="TRIM8/14/16/25/29/45/65 coiled-coil region" evidence="5">
    <location>
        <begin position="14"/>
        <end position="110"/>
    </location>
</feature>
<name>A0A8J4X2P6_CLAMG</name>
<keyword evidence="7" id="KW-1185">Reference proteome</keyword>
<dbReference type="InterPro" id="IPR058030">
    <property type="entry name" value="TRIM8/14/16/25/29/45/65_CC"/>
</dbReference>
<reference evidence="6" key="1">
    <citation type="submission" date="2020-07" db="EMBL/GenBank/DDBJ databases">
        <title>Clarias magur genome sequencing, assembly and annotation.</title>
        <authorList>
            <person name="Kushwaha B."/>
            <person name="Kumar R."/>
            <person name="Das P."/>
            <person name="Joshi C.G."/>
            <person name="Kumar D."/>
            <person name="Nagpure N.S."/>
            <person name="Pandey M."/>
            <person name="Agarwal S."/>
            <person name="Srivastava S."/>
            <person name="Singh M."/>
            <person name="Sahoo L."/>
            <person name="Jayasankar P."/>
            <person name="Meher P.K."/>
            <person name="Koringa P.G."/>
            <person name="Iquebal M.A."/>
            <person name="Das S.P."/>
            <person name="Bit A."/>
            <person name="Patnaik S."/>
            <person name="Patel N."/>
            <person name="Shah T.M."/>
            <person name="Hinsu A."/>
            <person name="Jena J.K."/>
        </authorList>
    </citation>
    <scope>NUCLEOTIDE SEQUENCE</scope>
    <source>
        <strain evidence="6">CIFAMagur01</strain>
        <tissue evidence="6">Testis</tissue>
    </source>
</reference>
<dbReference type="OrthoDB" id="9903688at2759"/>
<feature type="non-terminal residue" evidence="6">
    <location>
        <position position="1"/>
    </location>
</feature>
<evidence type="ECO:0000256" key="1">
    <source>
        <dbReference type="ARBA" id="ARBA00022723"/>
    </source>
</evidence>
<sequence length="261" mass="30547">KLLLEVKERCQQKIQEREQELQELTQAVAFHKLSAQTALQESERIFSELVKTIKKRHSELKELIRAQVKAEVSRAENVMKQLEQEIAELKRRDTEMEELSHTEDPIYFLQLSTQTAQTAQTKSRRIFSELVKMNEKRRADLKELIRTPEKAAVSRAEKVMKQLEQEIAELRRRDPETEELSHTEDTIYFLQNFQSLITLPGSEDLPTTVVSSFLSFEEVLKSLFQLQEMLETCFIEQFVKISGGVNKVLILHPQSREEFLQ</sequence>
<feature type="coiled-coil region" evidence="4">
    <location>
        <begin position="153"/>
        <end position="180"/>
    </location>
</feature>
<proteinExistence type="predicted"/>
<evidence type="ECO:0000313" key="7">
    <source>
        <dbReference type="Proteomes" id="UP000727407"/>
    </source>
</evidence>
<dbReference type="Pfam" id="PF25600">
    <property type="entry name" value="TRIM_CC"/>
    <property type="match status" value="2"/>
</dbReference>
<comment type="caution">
    <text evidence="6">The sequence shown here is derived from an EMBL/GenBank/DDBJ whole genome shotgun (WGS) entry which is preliminary data.</text>
</comment>
<keyword evidence="1" id="KW-0479">Metal-binding</keyword>
<feature type="coiled-coil region" evidence="4">
    <location>
        <begin position="3"/>
        <end position="34"/>
    </location>
</feature>
<keyword evidence="3" id="KW-0862">Zinc</keyword>
<dbReference type="InterPro" id="IPR051051">
    <property type="entry name" value="E3_ubiq-ligase_TRIM/RNF"/>
</dbReference>
<evidence type="ECO:0000256" key="4">
    <source>
        <dbReference type="SAM" id="Coils"/>
    </source>
</evidence>